<evidence type="ECO:0000259" key="7">
    <source>
        <dbReference type="PROSITE" id="PS51050"/>
    </source>
</evidence>
<dbReference type="Gene3D" id="2.30.30.140">
    <property type="match status" value="1"/>
</dbReference>
<dbReference type="SMART" id="SM00293">
    <property type="entry name" value="PWWP"/>
    <property type="match status" value="1"/>
</dbReference>
<dbReference type="PROSITE" id="PS51050">
    <property type="entry name" value="ZF_CW"/>
    <property type="match status" value="1"/>
</dbReference>
<reference evidence="8 9" key="1">
    <citation type="journal article" date="2023" name="Sci. Data">
        <title>Genome assembly of the Korean intertidal mud-creeper Batillaria attramentaria.</title>
        <authorList>
            <person name="Patra A.K."/>
            <person name="Ho P.T."/>
            <person name="Jun S."/>
            <person name="Lee S.J."/>
            <person name="Kim Y."/>
            <person name="Won Y.J."/>
        </authorList>
    </citation>
    <scope>NUCLEOTIDE SEQUENCE [LARGE SCALE GENOMIC DNA]</scope>
    <source>
        <strain evidence="8">Wonlab-2016</strain>
    </source>
</reference>
<dbReference type="Pfam" id="PF01388">
    <property type="entry name" value="ARID"/>
    <property type="match status" value="1"/>
</dbReference>
<dbReference type="PROSITE" id="PS50812">
    <property type="entry name" value="PWWP"/>
    <property type="match status" value="1"/>
</dbReference>
<accession>A0ABD0KPB3</accession>
<dbReference type="GO" id="GO:0008270">
    <property type="term" value="F:zinc ion binding"/>
    <property type="evidence" value="ECO:0007669"/>
    <property type="project" value="UniProtKB-KW"/>
</dbReference>
<comment type="caution">
    <text evidence="8">The sequence shown here is derived from an EMBL/GenBank/DDBJ whole genome shotgun (WGS) entry which is preliminary data.</text>
</comment>
<dbReference type="PANTHER" id="PTHR15999">
    <property type="entry name" value="ZINC FINGER CW-TYPE PWWP DOMAIN PROTEIN 1"/>
    <property type="match status" value="1"/>
</dbReference>
<dbReference type="InterPro" id="IPR001606">
    <property type="entry name" value="ARID_dom"/>
</dbReference>
<dbReference type="SMART" id="SM00501">
    <property type="entry name" value="BRIGHT"/>
    <property type="match status" value="1"/>
</dbReference>
<name>A0ABD0KPB3_9CAEN</name>
<dbReference type="EMBL" id="JACVVK020000147">
    <property type="protein sequence ID" value="KAK7488757.1"/>
    <property type="molecule type" value="Genomic_DNA"/>
</dbReference>
<protein>
    <recommendedName>
        <fullName evidence="10">ARID domain-containing protein</fullName>
    </recommendedName>
</protein>
<keyword evidence="4" id="KW-0732">Signal</keyword>
<dbReference type="InterPro" id="IPR042778">
    <property type="entry name" value="ZCWPW1/ZCWPW2"/>
</dbReference>
<dbReference type="Gene3D" id="3.30.40.100">
    <property type="match status" value="1"/>
</dbReference>
<sequence>MWYFWLVIIFILMSCFGGCGYYRRRRLAALQQSVSSQSPSRSCASRFRRHIPSQDYYAYTGPGVDATPDILHLPPPYTEVMQQPGLYPVNKMELPPYPGPPEAKETIDWIQCDNPHCLKWRKVGKEEIQCLTKSDKWYCTLNKDLNFSSCDVPEEDTGFYDKLADRAGLKYIKSEFTPGALVWARMDGYCSWPALVTTDPASEYGHLARDEDGSITHYHVEFLGSPHTHGWVCTRNVRIFTADSVDKHLDSSKEMYKKNERAFEHDVSRFMIRNGMKPCKGPLWQNQRISLFQLFLAVHERGGYEKVTKKRLWATVYRELTDSPSGNTASSAMPKTFYQRYLYPYELFIRGQDYDIIHKSTHRTEGKRRKTTVKNEKKLVAVDKTPAQQVQTTGALSEPKDQVIEAEDDDEIRSDVLENMLRTLEDNYFTCADAEEERKREQQIDITFYDESTPEKRQRLTLADFEDPPVSGTDTSARAAMVCKERDESDSTADSSHDLLHQLQILQQGIDFIHEQMDSS</sequence>
<dbReference type="InterPro" id="IPR036431">
    <property type="entry name" value="ARID_dom_sf"/>
</dbReference>
<organism evidence="8 9">
    <name type="scientific">Batillaria attramentaria</name>
    <dbReference type="NCBI Taxonomy" id="370345"/>
    <lineage>
        <taxon>Eukaryota</taxon>
        <taxon>Metazoa</taxon>
        <taxon>Spiralia</taxon>
        <taxon>Lophotrochozoa</taxon>
        <taxon>Mollusca</taxon>
        <taxon>Gastropoda</taxon>
        <taxon>Caenogastropoda</taxon>
        <taxon>Sorbeoconcha</taxon>
        <taxon>Cerithioidea</taxon>
        <taxon>Batillariidae</taxon>
        <taxon>Batillaria</taxon>
    </lineage>
</organism>
<gene>
    <name evidence="8" type="ORF">BaRGS_00020054</name>
</gene>
<feature type="domain" description="ARID" evidence="6">
    <location>
        <begin position="257"/>
        <end position="350"/>
    </location>
</feature>
<dbReference type="InterPro" id="IPR000313">
    <property type="entry name" value="PWWP_dom"/>
</dbReference>
<evidence type="ECO:0000313" key="9">
    <source>
        <dbReference type="Proteomes" id="UP001519460"/>
    </source>
</evidence>
<evidence type="ECO:0000256" key="1">
    <source>
        <dbReference type="ARBA" id="ARBA00022723"/>
    </source>
</evidence>
<evidence type="ECO:0000256" key="3">
    <source>
        <dbReference type="ARBA" id="ARBA00022833"/>
    </source>
</evidence>
<feature type="domain" description="PWWP" evidence="5">
    <location>
        <begin position="178"/>
        <end position="243"/>
    </location>
</feature>
<evidence type="ECO:0000259" key="5">
    <source>
        <dbReference type="PROSITE" id="PS50812"/>
    </source>
</evidence>
<keyword evidence="9" id="KW-1185">Reference proteome</keyword>
<dbReference type="SMART" id="SM01014">
    <property type="entry name" value="ARID"/>
    <property type="match status" value="1"/>
</dbReference>
<feature type="signal peptide" evidence="4">
    <location>
        <begin position="1"/>
        <end position="17"/>
    </location>
</feature>
<evidence type="ECO:0000313" key="8">
    <source>
        <dbReference type="EMBL" id="KAK7488757.1"/>
    </source>
</evidence>
<keyword evidence="3" id="KW-0862">Zinc</keyword>
<evidence type="ECO:0000256" key="4">
    <source>
        <dbReference type="SAM" id="SignalP"/>
    </source>
</evidence>
<dbReference type="InterPro" id="IPR011124">
    <property type="entry name" value="Znf_CW"/>
</dbReference>
<evidence type="ECO:0008006" key="10">
    <source>
        <dbReference type="Google" id="ProtNLM"/>
    </source>
</evidence>
<evidence type="ECO:0000259" key="6">
    <source>
        <dbReference type="PROSITE" id="PS51011"/>
    </source>
</evidence>
<keyword evidence="2" id="KW-0863">Zinc-finger</keyword>
<dbReference type="CDD" id="cd16100">
    <property type="entry name" value="ARID"/>
    <property type="match status" value="1"/>
</dbReference>
<evidence type="ECO:0000256" key="2">
    <source>
        <dbReference type="ARBA" id="ARBA00022771"/>
    </source>
</evidence>
<dbReference type="SUPFAM" id="SSF46774">
    <property type="entry name" value="ARID-like"/>
    <property type="match status" value="1"/>
</dbReference>
<dbReference type="SUPFAM" id="SSF63748">
    <property type="entry name" value="Tudor/PWWP/MBT"/>
    <property type="match status" value="1"/>
</dbReference>
<proteinExistence type="predicted"/>
<dbReference type="PROSITE" id="PS51011">
    <property type="entry name" value="ARID"/>
    <property type="match status" value="1"/>
</dbReference>
<dbReference type="AlphaFoldDB" id="A0ABD0KPB3"/>
<dbReference type="Gene3D" id="1.10.150.60">
    <property type="entry name" value="ARID DNA-binding domain"/>
    <property type="match status" value="1"/>
</dbReference>
<feature type="domain" description="CW-type" evidence="7">
    <location>
        <begin position="103"/>
        <end position="158"/>
    </location>
</feature>
<dbReference type="Proteomes" id="UP001519460">
    <property type="component" value="Unassembled WGS sequence"/>
</dbReference>
<keyword evidence="1" id="KW-0479">Metal-binding</keyword>
<feature type="chain" id="PRO_5044776957" description="ARID domain-containing protein" evidence="4">
    <location>
        <begin position="18"/>
        <end position="520"/>
    </location>
</feature>
<dbReference type="PANTHER" id="PTHR15999:SF6">
    <property type="entry name" value="ZINC FINGER CW-TYPE PWWP DOMAIN PROTEIN 2"/>
    <property type="match status" value="1"/>
</dbReference>
<dbReference type="Pfam" id="PF07496">
    <property type="entry name" value="zf-CW"/>
    <property type="match status" value="1"/>
</dbReference>